<dbReference type="Pfam" id="PF03269">
    <property type="entry name" value="DUF268"/>
    <property type="match status" value="1"/>
</dbReference>
<dbReference type="InterPro" id="IPR029063">
    <property type="entry name" value="SAM-dependent_MTases_sf"/>
</dbReference>
<reference evidence="2 3" key="1">
    <citation type="submission" date="2013-05" db="EMBL/GenBank/DDBJ databases">
        <title>Draft genome of the parasitic nematode Anyclostoma ceylanicum.</title>
        <authorList>
            <person name="Mitreva M."/>
        </authorList>
    </citation>
    <scope>NUCLEOTIDE SEQUENCE [LARGE SCALE GENOMIC DNA]</scope>
</reference>
<dbReference type="SUPFAM" id="SSF53335">
    <property type="entry name" value="S-adenosyl-L-methionine-dependent methyltransferases"/>
    <property type="match status" value="1"/>
</dbReference>
<evidence type="ECO:0000313" key="2">
    <source>
        <dbReference type="EMBL" id="EPB69098.1"/>
    </source>
</evidence>
<organism evidence="2 3">
    <name type="scientific">Ancylostoma ceylanicum</name>
    <dbReference type="NCBI Taxonomy" id="53326"/>
    <lineage>
        <taxon>Eukaryota</taxon>
        <taxon>Metazoa</taxon>
        <taxon>Ecdysozoa</taxon>
        <taxon>Nematoda</taxon>
        <taxon>Chromadorea</taxon>
        <taxon>Rhabditida</taxon>
        <taxon>Rhabditina</taxon>
        <taxon>Rhabditomorpha</taxon>
        <taxon>Strongyloidea</taxon>
        <taxon>Ancylostomatidae</taxon>
        <taxon>Ancylostomatinae</taxon>
        <taxon>Ancylostoma</taxon>
    </lineage>
</organism>
<dbReference type="AlphaFoldDB" id="A0A0D6LCX3"/>
<sequence length="359" mass="41349">MSQRTTKTDYDDESKRFGKTTSFFQQPMECPSTQMLLIIAMCISTLAVIYRTVKTALGNVTYNELDECVFHRSNFKLRAALHPLPLLDFIRKQTCEQIFADWLRIAASSSKFGIAPKTMPIKLKKKFLMYGYSVLIELYRDQHAVESPKDWTQIPEWMKLEEDQLRSIVAYRDQSMAVVHALKEYPPKNKRGLVIGSEKPWVEVLALRAGAEEITTVEYQKLTIHGTDRVKYIHPMELAQMWREYEGKFDFAIAFSSIEHSGLGRYGDPLDPIGDLREIWKTTCLLKPGGYFYLGLQRGQDAVWFNLHRVYGPLRLAMVMAGFDWLATYRGDSPVPVQLTQTDLEQNGSVHDLFVLKKL</sequence>
<dbReference type="Proteomes" id="UP000054495">
    <property type="component" value="Unassembled WGS sequence"/>
</dbReference>
<keyword evidence="3" id="KW-1185">Reference proteome</keyword>
<keyword evidence="1" id="KW-0472">Membrane</keyword>
<accession>A0A0D6LCX3</accession>
<evidence type="ECO:0000313" key="3">
    <source>
        <dbReference type="Proteomes" id="UP000054495"/>
    </source>
</evidence>
<gene>
    <name evidence="2" type="ORF">ANCCEY_11816</name>
</gene>
<dbReference type="InterPro" id="IPR004951">
    <property type="entry name" value="DUF268_CAE_spp"/>
</dbReference>
<dbReference type="EMBL" id="KE125341">
    <property type="protein sequence ID" value="EPB69098.1"/>
    <property type="molecule type" value="Genomic_DNA"/>
</dbReference>
<name>A0A0D6LCX3_9BILA</name>
<feature type="transmembrane region" description="Helical" evidence="1">
    <location>
        <begin position="35"/>
        <end position="53"/>
    </location>
</feature>
<dbReference type="CDD" id="cd02440">
    <property type="entry name" value="AdoMet_MTases"/>
    <property type="match status" value="1"/>
</dbReference>
<proteinExistence type="predicted"/>
<evidence type="ECO:0000256" key="1">
    <source>
        <dbReference type="SAM" id="Phobius"/>
    </source>
</evidence>
<protein>
    <submittedName>
        <fullName evidence="2">Uncharacterized protein</fullName>
    </submittedName>
</protein>
<keyword evidence="1" id="KW-0812">Transmembrane</keyword>
<keyword evidence="1" id="KW-1133">Transmembrane helix</keyword>